<name>A0A7K1U2E3_9BACT</name>
<accession>A0A7K1U2E3</accession>
<dbReference type="InterPro" id="IPR002890">
    <property type="entry name" value="MG2"/>
</dbReference>
<evidence type="ECO:0000259" key="2">
    <source>
        <dbReference type="Pfam" id="PF01835"/>
    </source>
</evidence>
<keyword evidence="1" id="KW-1133">Transmembrane helix</keyword>
<reference evidence="3 4" key="1">
    <citation type="submission" date="2019-12" db="EMBL/GenBank/DDBJ databases">
        <title>Chitinophaga sp. strain ysch24 (GDMCC 1.1355), whole genome shotgun sequence.</title>
        <authorList>
            <person name="Zhang X."/>
        </authorList>
    </citation>
    <scope>NUCLEOTIDE SEQUENCE [LARGE SCALE GENOMIC DNA]</scope>
    <source>
        <strain evidence="4">ysch24</strain>
    </source>
</reference>
<sequence>MESSSLKKYTRIKWLIPILAAGVISAFTFPPPDDWQDRVLKALATFGKNYPQEKVYLHLDKDYYAAGETIWYKAYVMMQSQPSLTAMDVYVELLDKNGIVVMKKHLPAGGASAAGNFELPETTKPGQYQLRAYTAWMLNFDPAFLCYRNIEIFDPAKRNNLPPRDTVAVKDYAVQFFPEGGNLLENTANTVAFKAIDQNGYPIAVIGDVKDSKGKTVASIKTVHDGMGSFELTPLPGYKYFADVQIAGGQRKSVTLPAAVNTGATLKLFNRGSRIFYQATLANPDDTSFHEMMVVGQIQQQLVYKASLNVAEGRISGFIPTQYLPSGIIQVTLFSKEGLPLSERLAFIKKNDQLAMYFENPVISTEERDKNTIELIIPDTLKTSLSVAVTDADQVVQSDDQDNIVSHLLLTSDLKGYIHNPAWYFRDSSQAATDALELVMLTNGWRRFSWQKILKDSMPQIRYPYEQGLSLKGKAYTKGRFPLANGKVDLIFKQLIDSSTAFTSVPTNSKGEFDLGQVQFLDTVLVYYKGNDKEKAWKDVDVEFDSHFFEKSAPVTFPYPMRPPALLDNNALQKFLTTAWEGNRVNRSIASRSILLKEVNIRERRIAPAETTEKRYVSGMFATSDGYTFDLTKETPTSFNVFQYLQSKVAGLQITGDYNNPSLSWRGGRPTLYLNEMPVDVSMLTTVNINDIAIVKVMRPPFMGGFGGGANGAIAVYTKKGGDNAGDSQVRGFVMNKKVGYSVVKQFYSPDYSVHKETHSLPDKRLTLYWNPHLQVDSASHTAKIQFYNNDFSKHFRVVVEGIAEDGRMGRVEKVF</sequence>
<organism evidence="3 4">
    <name type="scientific">Chitinophaga tropicalis</name>
    <dbReference type="NCBI Taxonomy" id="2683588"/>
    <lineage>
        <taxon>Bacteria</taxon>
        <taxon>Pseudomonadati</taxon>
        <taxon>Bacteroidota</taxon>
        <taxon>Chitinophagia</taxon>
        <taxon>Chitinophagales</taxon>
        <taxon>Chitinophagaceae</taxon>
        <taxon>Chitinophaga</taxon>
    </lineage>
</organism>
<dbReference type="Pfam" id="PF01835">
    <property type="entry name" value="MG2"/>
    <property type="match status" value="1"/>
</dbReference>
<protein>
    <recommendedName>
        <fullName evidence="2">Macroglobulin domain-containing protein</fullName>
    </recommendedName>
</protein>
<dbReference type="RefSeq" id="WP_157305939.1">
    <property type="nucleotide sequence ID" value="NZ_WRXN01000003.1"/>
</dbReference>
<feature type="domain" description="Macroglobulin" evidence="2">
    <location>
        <begin position="54"/>
        <end position="132"/>
    </location>
</feature>
<dbReference type="Gene3D" id="2.60.40.1930">
    <property type="match status" value="1"/>
</dbReference>
<comment type="caution">
    <text evidence="3">The sequence shown here is derived from an EMBL/GenBank/DDBJ whole genome shotgun (WGS) entry which is preliminary data.</text>
</comment>
<evidence type="ECO:0000313" key="4">
    <source>
        <dbReference type="Proteomes" id="UP000461730"/>
    </source>
</evidence>
<keyword evidence="1" id="KW-0472">Membrane</keyword>
<evidence type="ECO:0000256" key="1">
    <source>
        <dbReference type="SAM" id="Phobius"/>
    </source>
</evidence>
<proteinExistence type="predicted"/>
<evidence type="ECO:0000313" key="3">
    <source>
        <dbReference type="EMBL" id="MVT08518.1"/>
    </source>
</evidence>
<keyword evidence="1" id="KW-0812">Transmembrane</keyword>
<dbReference type="Proteomes" id="UP000461730">
    <property type="component" value="Unassembled WGS sequence"/>
</dbReference>
<gene>
    <name evidence="3" type="ORF">GO493_09630</name>
</gene>
<dbReference type="EMBL" id="WRXN01000003">
    <property type="protein sequence ID" value="MVT08518.1"/>
    <property type="molecule type" value="Genomic_DNA"/>
</dbReference>
<feature type="transmembrane region" description="Helical" evidence="1">
    <location>
        <begin position="12"/>
        <end position="29"/>
    </location>
</feature>
<dbReference type="SUPFAM" id="SSF56935">
    <property type="entry name" value="Porins"/>
    <property type="match status" value="1"/>
</dbReference>
<keyword evidence="4" id="KW-1185">Reference proteome</keyword>
<dbReference type="AlphaFoldDB" id="A0A7K1U2E3"/>
<dbReference type="GO" id="GO:0004866">
    <property type="term" value="F:endopeptidase inhibitor activity"/>
    <property type="evidence" value="ECO:0007669"/>
    <property type="project" value="InterPro"/>
</dbReference>